<dbReference type="AlphaFoldDB" id="A0A3B0YZY6"/>
<protein>
    <submittedName>
        <fullName evidence="6">D-3-phosphoglycerate dehydrogenase</fullName>
        <ecNumber evidence="6">1.1.1.95</ecNumber>
    </submittedName>
</protein>
<name>A0A3B0YZY6_9ZZZZ</name>
<comment type="similarity">
    <text evidence="1">Belongs to the D-isomer specific 2-hydroxyacid dehydrogenase family.</text>
</comment>
<proteinExistence type="inferred from homology"/>
<organism evidence="6">
    <name type="scientific">hydrothermal vent metagenome</name>
    <dbReference type="NCBI Taxonomy" id="652676"/>
    <lineage>
        <taxon>unclassified sequences</taxon>
        <taxon>metagenomes</taxon>
        <taxon>ecological metagenomes</taxon>
    </lineage>
</organism>
<reference evidence="6" key="1">
    <citation type="submission" date="2018-06" db="EMBL/GenBank/DDBJ databases">
        <authorList>
            <person name="Zhirakovskaya E."/>
        </authorList>
    </citation>
    <scope>NUCLEOTIDE SEQUENCE</scope>
</reference>
<evidence type="ECO:0000256" key="2">
    <source>
        <dbReference type="ARBA" id="ARBA00023002"/>
    </source>
</evidence>
<dbReference type="InterPro" id="IPR050857">
    <property type="entry name" value="D-2-hydroxyacid_DH"/>
</dbReference>
<dbReference type="PROSITE" id="PS00671">
    <property type="entry name" value="D_2_HYDROXYACID_DH_3"/>
    <property type="match status" value="1"/>
</dbReference>
<dbReference type="GO" id="GO:0006564">
    <property type="term" value="P:L-serine biosynthetic process"/>
    <property type="evidence" value="ECO:0007669"/>
    <property type="project" value="UniProtKB-ARBA"/>
</dbReference>
<dbReference type="Pfam" id="PF00389">
    <property type="entry name" value="2-Hacid_dh"/>
    <property type="match status" value="1"/>
</dbReference>
<dbReference type="Pfam" id="PF02826">
    <property type="entry name" value="2-Hacid_dh_C"/>
    <property type="match status" value="1"/>
</dbReference>
<dbReference type="GO" id="GO:0047545">
    <property type="term" value="F:(S)-2-hydroxyglutarate dehydrogenase activity"/>
    <property type="evidence" value="ECO:0007669"/>
    <property type="project" value="UniProtKB-ARBA"/>
</dbReference>
<evidence type="ECO:0000259" key="4">
    <source>
        <dbReference type="Pfam" id="PF00389"/>
    </source>
</evidence>
<feature type="domain" description="D-isomer specific 2-hydroxyacid dehydrogenase NAD-binding" evidence="5">
    <location>
        <begin position="128"/>
        <end position="306"/>
    </location>
</feature>
<keyword evidence="2 6" id="KW-0560">Oxidoreductase</keyword>
<dbReference type="SUPFAM" id="SSF51735">
    <property type="entry name" value="NAD(P)-binding Rossmann-fold domains"/>
    <property type="match status" value="1"/>
</dbReference>
<evidence type="ECO:0000313" key="6">
    <source>
        <dbReference type="EMBL" id="VAW74534.1"/>
    </source>
</evidence>
<gene>
    <name evidence="6" type="ORF">MNBD_GAMMA12-222</name>
</gene>
<dbReference type="PROSITE" id="PS00670">
    <property type="entry name" value="D_2_HYDROXYACID_DH_2"/>
    <property type="match status" value="1"/>
</dbReference>
<dbReference type="EMBL" id="UOFL01000058">
    <property type="protein sequence ID" value="VAW74534.1"/>
    <property type="molecule type" value="Genomic_DNA"/>
</dbReference>
<dbReference type="InterPro" id="IPR036291">
    <property type="entry name" value="NAD(P)-bd_dom_sf"/>
</dbReference>
<dbReference type="PANTHER" id="PTHR42789">
    <property type="entry name" value="D-ISOMER SPECIFIC 2-HYDROXYACID DEHYDROGENASE FAMILY PROTEIN (AFU_ORTHOLOGUE AFUA_6G10090)"/>
    <property type="match status" value="1"/>
</dbReference>
<dbReference type="Gene3D" id="3.40.50.720">
    <property type="entry name" value="NAD(P)-binding Rossmann-like Domain"/>
    <property type="match status" value="2"/>
</dbReference>
<evidence type="ECO:0000256" key="3">
    <source>
        <dbReference type="ARBA" id="ARBA00023027"/>
    </source>
</evidence>
<accession>A0A3B0YZY6</accession>
<dbReference type="InterPro" id="IPR006140">
    <property type="entry name" value="D-isomer_DH_NAD-bd"/>
</dbReference>
<dbReference type="GO" id="GO:0051287">
    <property type="term" value="F:NAD binding"/>
    <property type="evidence" value="ECO:0007669"/>
    <property type="project" value="InterPro"/>
</dbReference>
<keyword evidence="3" id="KW-0520">NAD</keyword>
<dbReference type="FunFam" id="3.40.50.720:FF:000041">
    <property type="entry name" value="D-3-phosphoglycerate dehydrogenase"/>
    <property type="match status" value="1"/>
</dbReference>
<dbReference type="EC" id="1.1.1.95" evidence="6"/>
<dbReference type="CDD" id="cd12167">
    <property type="entry name" value="2-Hacid_dh_8"/>
    <property type="match status" value="1"/>
</dbReference>
<evidence type="ECO:0000259" key="5">
    <source>
        <dbReference type="Pfam" id="PF02826"/>
    </source>
</evidence>
<evidence type="ECO:0000256" key="1">
    <source>
        <dbReference type="ARBA" id="ARBA00005854"/>
    </source>
</evidence>
<dbReference type="SUPFAM" id="SSF52283">
    <property type="entry name" value="Formate/glycerate dehydrogenase catalytic domain-like"/>
    <property type="match status" value="1"/>
</dbReference>
<dbReference type="PANTHER" id="PTHR42789:SF1">
    <property type="entry name" value="D-ISOMER SPECIFIC 2-HYDROXYACID DEHYDROGENASE FAMILY PROTEIN (AFU_ORTHOLOGUE AFUA_6G10090)"/>
    <property type="match status" value="1"/>
</dbReference>
<feature type="domain" description="D-isomer specific 2-hydroxyacid dehydrogenase catalytic" evidence="4">
    <location>
        <begin position="39"/>
        <end position="338"/>
    </location>
</feature>
<dbReference type="GO" id="GO:0004617">
    <property type="term" value="F:phosphoglycerate dehydrogenase activity"/>
    <property type="evidence" value="ECO:0007669"/>
    <property type="project" value="UniProtKB-EC"/>
</dbReference>
<dbReference type="InterPro" id="IPR006139">
    <property type="entry name" value="D-isomer_2_OHA_DH_cat_dom"/>
</dbReference>
<dbReference type="InterPro" id="IPR029753">
    <property type="entry name" value="D-isomer_DH_CS"/>
</dbReference>
<sequence>MTSDSEKIKVLYLPNKIHTEKVFTQQVFSRLNHYFDVTQLAIELGRDCTSEEVAEAIPGFAALITGWGTPRLTSEVFEQAKSLRIISHSAGTVKRMLLECAYDYVIPQGICVFSANREIACNAAEHTMGLIIMTCRRIFDHALMIRNDQKKWPDRMLRPNSQYLSGSTVGIVSVSEVGLRVIKLLKPFDTNVLVFDPYLTEEDATALGVKKVPLLDIFSQSDIVSVHAPLLAETRSMINQSHFAALRDGAVFINTSRGDIVDEQALIAELQTGRISAALDVTIQEPLPKESPLLSLQNVVVTPHLAGSGFYGYEQIGDYAVTALEDFFAGKPVRGAVNFEKYDIIA</sequence>